<reference evidence="2 3" key="1">
    <citation type="journal article" date="2018" name="Aquat. Microb. Ecol.">
        <title>Gammaproteobacterial methanotrophs dominate.</title>
        <authorList>
            <person name="Rissanen A.J."/>
            <person name="Saarenheimo J."/>
            <person name="Tiirola M."/>
            <person name="Peura S."/>
            <person name="Aalto S.L."/>
            <person name="Karvinen A."/>
            <person name="Nykanen H."/>
        </authorList>
    </citation>
    <scope>NUCLEOTIDE SEQUENCE [LARGE SCALE GENOMIC DNA]</scope>
    <source>
        <strain evidence="2">AMbin10</strain>
    </source>
</reference>
<dbReference type="SUPFAM" id="SSF52980">
    <property type="entry name" value="Restriction endonuclease-like"/>
    <property type="match status" value="1"/>
</dbReference>
<dbReference type="PANTHER" id="PTHR34107:SF4">
    <property type="entry name" value="SLL1222 PROTEIN"/>
    <property type="match status" value="1"/>
</dbReference>
<sequence>MNWQEVCDDPTLRDLPYKIELNEWGQIVMSPATSRHSILQGLLIDVLNRLKKDGLVLPECPIQTSKGVKVPDVVWVSSLFLNEHGDETPFEKAAEVCIEVLSPSNTQQEMEEKRELYFARGAKEVWLCDEQGNLSFYDCTGPLTNSSLFPGITRIESIHLH</sequence>
<dbReference type="InterPro" id="IPR008538">
    <property type="entry name" value="Uma2"/>
</dbReference>
<dbReference type="Gene3D" id="3.90.1570.10">
    <property type="entry name" value="tt1808, chain A"/>
    <property type="match status" value="1"/>
</dbReference>
<dbReference type="PANTHER" id="PTHR34107">
    <property type="entry name" value="SLL0198 PROTEIN-RELATED"/>
    <property type="match status" value="1"/>
</dbReference>
<organism evidence="2 3">
    <name type="scientific">Candidatus Methylumidiphilus alinenensis</name>
    <dbReference type="NCBI Taxonomy" id="2202197"/>
    <lineage>
        <taxon>Bacteria</taxon>
        <taxon>Pseudomonadati</taxon>
        <taxon>Pseudomonadota</taxon>
        <taxon>Gammaproteobacteria</taxon>
        <taxon>Methylococcales</taxon>
        <taxon>Candidatus Methylumidiphilus</taxon>
    </lineage>
</organism>
<dbReference type="EMBL" id="QJPH01000269">
    <property type="protein sequence ID" value="PZN81358.1"/>
    <property type="molecule type" value="Genomic_DNA"/>
</dbReference>
<dbReference type="Proteomes" id="UP000249396">
    <property type="component" value="Unassembled WGS sequence"/>
</dbReference>
<name>A0A2W4RNG9_9GAMM</name>
<proteinExistence type="predicted"/>
<comment type="caution">
    <text evidence="2">The sequence shown here is derived from an EMBL/GenBank/DDBJ whole genome shotgun (WGS) entry which is preliminary data.</text>
</comment>
<dbReference type="InterPro" id="IPR011335">
    <property type="entry name" value="Restrct_endonuc-II-like"/>
</dbReference>
<dbReference type="InterPro" id="IPR012296">
    <property type="entry name" value="Nuclease_put_TT1808"/>
</dbReference>
<feature type="domain" description="Putative restriction endonuclease" evidence="1">
    <location>
        <begin position="17"/>
        <end position="132"/>
    </location>
</feature>
<dbReference type="CDD" id="cd06260">
    <property type="entry name" value="DUF820-like"/>
    <property type="match status" value="1"/>
</dbReference>
<dbReference type="Pfam" id="PF05685">
    <property type="entry name" value="Uma2"/>
    <property type="match status" value="1"/>
</dbReference>
<dbReference type="AlphaFoldDB" id="A0A2W4RNG9"/>
<accession>A0A2W4RNG9</accession>
<evidence type="ECO:0000313" key="2">
    <source>
        <dbReference type="EMBL" id="PZN81358.1"/>
    </source>
</evidence>
<protein>
    <recommendedName>
        <fullName evidence="1">Putative restriction endonuclease domain-containing protein</fullName>
    </recommendedName>
</protein>
<evidence type="ECO:0000313" key="3">
    <source>
        <dbReference type="Proteomes" id="UP000249396"/>
    </source>
</evidence>
<gene>
    <name evidence="2" type="ORF">DM484_08665</name>
</gene>
<evidence type="ECO:0000259" key="1">
    <source>
        <dbReference type="Pfam" id="PF05685"/>
    </source>
</evidence>